<dbReference type="SUPFAM" id="SSF53474">
    <property type="entry name" value="alpha/beta-Hydrolases"/>
    <property type="match status" value="1"/>
</dbReference>
<reference evidence="5" key="1">
    <citation type="submission" date="2021-01" db="EMBL/GenBank/DDBJ databases">
        <title>Whole genome shotgun sequence of Virgisporangium aliadipatigenens NBRC 105644.</title>
        <authorList>
            <person name="Komaki H."/>
            <person name="Tamura T."/>
        </authorList>
    </citation>
    <scope>NUCLEOTIDE SEQUENCE</scope>
    <source>
        <strain evidence="5">NBRC 105644</strain>
    </source>
</reference>
<dbReference type="Proteomes" id="UP000619260">
    <property type="component" value="Unassembled WGS sequence"/>
</dbReference>
<dbReference type="PIRSF" id="PIRSF001112">
    <property type="entry name" value="Epoxide_hydrolase"/>
    <property type="match status" value="1"/>
</dbReference>
<evidence type="ECO:0000256" key="2">
    <source>
        <dbReference type="ARBA" id="ARBA00022797"/>
    </source>
</evidence>
<organism evidence="5 6">
    <name type="scientific">Virgisporangium aliadipatigenens</name>
    <dbReference type="NCBI Taxonomy" id="741659"/>
    <lineage>
        <taxon>Bacteria</taxon>
        <taxon>Bacillati</taxon>
        <taxon>Actinomycetota</taxon>
        <taxon>Actinomycetes</taxon>
        <taxon>Micromonosporales</taxon>
        <taxon>Micromonosporaceae</taxon>
        <taxon>Virgisporangium</taxon>
    </lineage>
</organism>
<sequence length="379" mass="41651">MDLPPPGRFQIRVPDEDLAELRARLAATRWPTDAADAGWRYGTGLADLQRLTALWHTHDWRATEARLARHEHIRVDCGSHVLHAMRVGAENPAGTILLLHGWPSSFLEMIDLAELLAFPRDGGAAYDAVAVSLPGYGLSDPPGIPGPSSYDTAVLLLRLLDGLNLEQVWVHGYDVAAGSAARMVLLAPERILGYHTTEPGIPSVARLAEELTEPERAYLAYGDEWEADEGGYLAILGTRPHTLAYGLTDSPAGLAAWLFEKWHNWTLAPGAEWDWDGPLTRTLLDTLTLYWVTGCVAGANRDFHGRDRNGVPFRTTDRVTCPVGVTLTTQLIEHAPRALAERLFTNIRTWAELGRCGHFVTAEAPQLIAARIRTFTGPL</sequence>
<keyword evidence="6" id="KW-1185">Reference proteome</keyword>
<keyword evidence="2" id="KW-0058">Aromatic hydrocarbons catabolism</keyword>
<proteinExistence type="inferred from homology"/>
<protein>
    <submittedName>
        <fullName evidence="5">Multidrug MFS transporter</fullName>
    </submittedName>
</protein>
<dbReference type="Gene3D" id="3.40.50.1820">
    <property type="entry name" value="alpha/beta hydrolase"/>
    <property type="match status" value="1"/>
</dbReference>
<evidence type="ECO:0000256" key="1">
    <source>
        <dbReference type="ARBA" id="ARBA00010088"/>
    </source>
</evidence>
<dbReference type="PANTHER" id="PTHR21661">
    <property type="entry name" value="EPOXIDE HYDROLASE 1-RELATED"/>
    <property type="match status" value="1"/>
</dbReference>
<dbReference type="InterPro" id="IPR010497">
    <property type="entry name" value="Epoxide_hydro_N"/>
</dbReference>
<dbReference type="InterPro" id="IPR029058">
    <property type="entry name" value="AB_hydrolase_fold"/>
</dbReference>
<dbReference type="GO" id="GO:0097176">
    <property type="term" value="P:epoxide metabolic process"/>
    <property type="evidence" value="ECO:0007669"/>
    <property type="project" value="TreeGrafter"/>
</dbReference>
<comment type="similarity">
    <text evidence="1">Belongs to the peptidase S33 family.</text>
</comment>
<feature type="domain" description="Epoxide hydrolase N-terminal" evidence="4">
    <location>
        <begin position="8"/>
        <end position="109"/>
    </location>
</feature>
<dbReference type="PANTHER" id="PTHR21661:SF35">
    <property type="entry name" value="EPOXIDE HYDROLASE"/>
    <property type="match status" value="1"/>
</dbReference>
<evidence type="ECO:0000313" key="5">
    <source>
        <dbReference type="EMBL" id="GIJ50378.1"/>
    </source>
</evidence>
<dbReference type="GO" id="GO:0004301">
    <property type="term" value="F:epoxide hydrolase activity"/>
    <property type="evidence" value="ECO:0007669"/>
    <property type="project" value="TreeGrafter"/>
</dbReference>
<dbReference type="InterPro" id="IPR000639">
    <property type="entry name" value="Epox_hydrolase-like"/>
</dbReference>
<dbReference type="RefSeq" id="WP_203903814.1">
    <property type="nucleotide sequence ID" value="NZ_BOPF01000035.1"/>
</dbReference>
<dbReference type="PRINTS" id="PR00412">
    <property type="entry name" value="EPOXHYDRLASE"/>
</dbReference>
<name>A0A8J3YVB1_9ACTN</name>
<keyword evidence="3" id="KW-0378">Hydrolase</keyword>
<dbReference type="EMBL" id="BOPF01000035">
    <property type="protein sequence ID" value="GIJ50378.1"/>
    <property type="molecule type" value="Genomic_DNA"/>
</dbReference>
<accession>A0A8J3YVB1</accession>
<dbReference type="AlphaFoldDB" id="A0A8J3YVB1"/>
<gene>
    <name evidence="5" type="ORF">Val02_72640</name>
</gene>
<dbReference type="InterPro" id="IPR016292">
    <property type="entry name" value="Epoxide_hydrolase"/>
</dbReference>
<evidence type="ECO:0000313" key="6">
    <source>
        <dbReference type="Proteomes" id="UP000619260"/>
    </source>
</evidence>
<comment type="caution">
    <text evidence="5">The sequence shown here is derived from an EMBL/GenBank/DDBJ whole genome shotgun (WGS) entry which is preliminary data.</text>
</comment>
<dbReference type="Pfam" id="PF06441">
    <property type="entry name" value="EHN"/>
    <property type="match status" value="1"/>
</dbReference>
<evidence type="ECO:0000259" key="4">
    <source>
        <dbReference type="Pfam" id="PF06441"/>
    </source>
</evidence>
<evidence type="ECO:0000256" key="3">
    <source>
        <dbReference type="ARBA" id="ARBA00022801"/>
    </source>
</evidence>